<organism evidence="2 3">
    <name type="scientific">Dyadobacter soli</name>
    <dbReference type="NCBI Taxonomy" id="659014"/>
    <lineage>
        <taxon>Bacteria</taxon>
        <taxon>Pseudomonadati</taxon>
        <taxon>Bacteroidota</taxon>
        <taxon>Cytophagia</taxon>
        <taxon>Cytophagales</taxon>
        <taxon>Spirosomataceae</taxon>
        <taxon>Dyadobacter</taxon>
    </lineage>
</organism>
<evidence type="ECO:0000313" key="2">
    <source>
        <dbReference type="EMBL" id="SDE20858.1"/>
    </source>
</evidence>
<accession>A0A1G7B166</accession>
<name>A0A1G7B166_9BACT</name>
<feature type="coiled-coil region" evidence="1">
    <location>
        <begin position="83"/>
        <end position="117"/>
    </location>
</feature>
<dbReference type="STRING" id="659014.SAMN04487996_10447"/>
<sequence>MTLSRDYILDALAWEKSEDYNEGLRLWKQRYGDQSITYRALCTGDHPFNRDKMRDGLMKEVEPIADETTVDSEKTGSISAAETAKLESEMSDLSWNLDDLKDRMSYLEDTVDDLTGANLPPEPIPAKAPDEPDEIREMRDTTYSLMDERIALKQRLRELPDPGRRADRQVAALRILAITDELDVLFAKIDYFREHGRVPQDIVIKEDDIKLPKRMLNIRTYISKTLKKINESKDTAKKKELEKVLEHWRKQLSEIETEL</sequence>
<evidence type="ECO:0000256" key="1">
    <source>
        <dbReference type="SAM" id="Coils"/>
    </source>
</evidence>
<keyword evidence="3" id="KW-1185">Reference proteome</keyword>
<keyword evidence="1" id="KW-0175">Coiled coil</keyword>
<dbReference type="AlphaFoldDB" id="A0A1G7B166"/>
<gene>
    <name evidence="2" type="ORF">SAMN04487996_10447</name>
</gene>
<evidence type="ECO:0000313" key="3">
    <source>
        <dbReference type="Proteomes" id="UP000198748"/>
    </source>
</evidence>
<dbReference type="EMBL" id="FNAN01000004">
    <property type="protein sequence ID" value="SDE20858.1"/>
    <property type="molecule type" value="Genomic_DNA"/>
</dbReference>
<dbReference type="Proteomes" id="UP000198748">
    <property type="component" value="Unassembled WGS sequence"/>
</dbReference>
<reference evidence="3" key="1">
    <citation type="submission" date="2016-10" db="EMBL/GenBank/DDBJ databases">
        <authorList>
            <person name="Varghese N."/>
            <person name="Submissions S."/>
        </authorList>
    </citation>
    <scope>NUCLEOTIDE SEQUENCE [LARGE SCALE GENOMIC DNA]</scope>
    <source>
        <strain evidence="3">DSM 25329</strain>
    </source>
</reference>
<protein>
    <submittedName>
        <fullName evidence="2">Uncharacterized protein</fullName>
    </submittedName>
</protein>
<proteinExistence type="predicted"/>